<dbReference type="Gene3D" id="2.80.10.50">
    <property type="match status" value="1"/>
</dbReference>
<dbReference type="CDD" id="cd23415">
    <property type="entry name" value="beta-trefoil_Ricin_AH"/>
    <property type="match status" value="1"/>
</dbReference>
<sequence length="297" mass="31071">MNHLDGTGRHVTAARRLGDALRARQQRSGMTLRDLEQRALVSDSSLSRYFRGSTVPPWTVVRDICRAMDTDPDGYRALWEAADRAQSRPPSGPAADVGAGTDGEAAAAPSAVIPSPAREAPGGTAQPLASPEAPLVARQAAAPGGRGGVARWGWTAAGFVAGLVVGVGGTVLLEESPAPGTARVFRNKAAETCLDDSVEGLRSWPCNGLHYQEWEFRPHRSGPGDLRNRATGACLDGGGTAPRARSCDGSTHQDWTVTGREDGTLQLRNLATGACLEAGAAALTARTCDGSDPQRWT</sequence>
<dbReference type="InterPro" id="IPR010982">
    <property type="entry name" value="Lambda_DNA-bd_dom_sf"/>
</dbReference>
<dbReference type="InterPro" id="IPR001387">
    <property type="entry name" value="Cro/C1-type_HTH"/>
</dbReference>
<dbReference type="PROSITE" id="PS50231">
    <property type="entry name" value="RICIN_B_LECTIN"/>
    <property type="match status" value="1"/>
</dbReference>
<dbReference type="InterPro" id="IPR035992">
    <property type="entry name" value="Ricin_B-like_lectins"/>
</dbReference>
<evidence type="ECO:0000313" key="4">
    <source>
        <dbReference type="Proteomes" id="UP001057738"/>
    </source>
</evidence>
<dbReference type="SMART" id="SM00530">
    <property type="entry name" value="HTH_XRE"/>
    <property type="match status" value="1"/>
</dbReference>
<accession>A0ABY5PQW3</accession>
<evidence type="ECO:0000259" key="2">
    <source>
        <dbReference type="PROSITE" id="PS50943"/>
    </source>
</evidence>
<dbReference type="PROSITE" id="PS50943">
    <property type="entry name" value="HTH_CROC1"/>
    <property type="match status" value="1"/>
</dbReference>
<dbReference type="InterPro" id="IPR000772">
    <property type="entry name" value="Ricin_B_lectin"/>
</dbReference>
<feature type="region of interest" description="Disordered" evidence="1">
    <location>
        <begin position="82"/>
        <end position="109"/>
    </location>
</feature>
<gene>
    <name evidence="3" type="ORF">NRK68_02340</name>
</gene>
<proteinExistence type="predicted"/>
<dbReference type="Proteomes" id="UP001057738">
    <property type="component" value="Chromosome"/>
</dbReference>
<dbReference type="SMART" id="SM00458">
    <property type="entry name" value="RICIN"/>
    <property type="match status" value="1"/>
</dbReference>
<dbReference type="SUPFAM" id="SSF47413">
    <property type="entry name" value="lambda repressor-like DNA-binding domains"/>
    <property type="match status" value="1"/>
</dbReference>
<evidence type="ECO:0000313" key="3">
    <source>
        <dbReference type="EMBL" id="UUY46153.1"/>
    </source>
</evidence>
<dbReference type="Pfam" id="PF14200">
    <property type="entry name" value="RicinB_lectin_2"/>
    <property type="match status" value="1"/>
</dbReference>
<dbReference type="RefSeq" id="WP_183065985.1">
    <property type="nucleotide sequence ID" value="NZ_CP102514.1"/>
</dbReference>
<dbReference type="SUPFAM" id="SSF50370">
    <property type="entry name" value="Ricin B-like lectins"/>
    <property type="match status" value="1"/>
</dbReference>
<dbReference type="CDD" id="cd00093">
    <property type="entry name" value="HTH_XRE"/>
    <property type="match status" value="1"/>
</dbReference>
<protein>
    <submittedName>
        <fullName evidence="3">RICIN domain-containing protein</fullName>
    </submittedName>
</protein>
<organism evidence="3 4">
    <name type="scientific">Streptomyces yangpuensis</name>
    <dbReference type="NCBI Taxonomy" id="1648182"/>
    <lineage>
        <taxon>Bacteria</taxon>
        <taxon>Bacillati</taxon>
        <taxon>Actinomycetota</taxon>
        <taxon>Actinomycetes</taxon>
        <taxon>Kitasatosporales</taxon>
        <taxon>Streptomycetaceae</taxon>
        <taxon>Streptomyces</taxon>
    </lineage>
</organism>
<reference evidence="3" key="1">
    <citation type="submission" date="2022-08" db="EMBL/GenBank/DDBJ databases">
        <authorList>
            <person name="Tian L."/>
        </authorList>
    </citation>
    <scope>NUCLEOTIDE SEQUENCE</scope>
    <source>
        <strain evidence="3">CM253</strain>
    </source>
</reference>
<feature type="domain" description="HTH cro/C1-type" evidence="2">
    <location>
        <begin position="21"/>
        <end position="75"/>
    </location>
</feature>
<name>A0ABY5PQW3_9ACTN</name>
<evidence type="ECO:0000256" key="1">
    <source>
        <dbReference type="SAM" id="MobiDB-lite"/>
    </source>
</evidence>
<dbReference type="Pfam" id="PF13560">
    <property type="entry name" value="HTH_31"/>
    <property type="match status" value="1"/>
</dbReference>
<keyword evidence="4" id="KW-1185">Reference proteome</keyword>
<dbReference type="GeneID" id="95572279"/>
<dbReference type="EMBL" id="CP102514">
    <property type="protein sequence ID" value="UUY46153.1"/>
    <property type="molecule type" value="Genomic_DNA"/>
</dbReference>
<dbReference type="Gene3D" id="1.10.260.40">
    <property type="entry name" value="lambda repressor-like DNA-binding domains"/>
    <property type="match status" value="1"/>
</dbReference>